<reference evidence="1" key="1">
    <citation type="submission" date="2021-04" db="EMBL/GenBank/DDBJ databases">
        <title>Genomic sequence of Actinosynnema pretiosum subsp. pretiosum ATCC 31280 (C-14919).</title>
        <authorList>
            <person name="Bai L."/>
            <person name="Wang X."/>
            <person name="Xiao Y."/>
        </authorList>
    </citation>
    <scope>NUCLEOTIDE SEQUENCE</scope>
    <source>
        <strain evidence="1">ATCC 31280</strain>
    </source>
</reference>
<organism evidence="1 2">
    <name type="scientific">Actinosynnema pretiosum subsp. pretiosum</name>
    <dbReference type="NCBI Taxonomy" id="103721"/>
    <lineage>
        <taxon>Bacteria</taxon>
        <taxon>Bacillati</taxon>
        <taxon>Actinomycetota</taxon>
        <taxon>Actinomycetes</taxon>
        <taxon>Pseudonocardiales</taxon>
        <taxon>Pseudonocardiaceae</taxon>
        <taxon>Actinosynnema</taxon>
    </lineage>
</organism>
<protein>
    <submittedName>
        <fullName evidence="1">Uncharacterized protein</fullName>
    </submittedName>
</protein>
<evidence type="ECO:0000313" key="1">
    <source>
        <dbReference type="EMBL" id="QUF04708.1"/>
    </source>
</evidence>
<gene>
    <name evidence="1" type="ORF">KCV87_00755</name>
</gene>
<dbReference type="EMBL" id="CP073249">
    <property type="protein sequence ID" value="QUF04708.1"/>
    <property type="molecule type" value="Genomic_DNA"/>
</dbReference>
<proteinExistence type="predicted"/>
<dbReference type="Proteomes" id="UP000677152">
    <property type="component" value="Chromosome"/>
</dbReference>
<dbReference type="AlphaFoldDB" id="A0AA45L8F8"/>
<sequence>MSDGFVEVYQTGWSPERAALRVAAMEAAGAVMPNPVGVILTGDYDDQGEPIPVQREEVVRRLALQDRESQYVTWWLGPYDSFSYTVYQVTPEVVLEQFSLPGSGGVVLTNIPEEQHPVVMETFQLADGEVILVGTYDEYRPEVSEEDMIRFVLNQVDLIEPSVVGLSIDPLGRTHDEFDMGAVVLGGDEAVTFRPRTLLLLPEVADKHPELDDWERRPYGRFTAFGSTEDLHQRSPA</sequence>
<accession>A0AA45L8F8</accession>
<evidence type="ECO:0000313" key="2">
    <source>
        <dbReference type="Proteomes" id="UP000677152"/>
    </source>
</evidence>
<name>A0AA45L8F8_9PSEU</name>